<dbReference type="PANTHER" id="PTHR15832">
    <property type="entry name" value="SHC (SRC HOMOLOGY DOMAIN C-TERMINAL) ADAPTOR HOMOLOG"/>
    <property type="match status" value="1"/>
</dbReference>
<dbReference type="CDD" id="cd13157">
    <property type="entry name" value="PTB_tensin-related"/>
    <property type="match status" value="1"/>
</dbReference>
<evidence type="ECO:0000313" key="3">
    <source>
        <dbReference type="Ensembl" id="ENSLBEP00000008343.1"/>
    </source>
</evidence>
<reference evidence="3" key="1">
    <citation type="submission" date="2025-08" db="UniProtKB">
        <authorList>
            <consortium name="Ensembl"/>
        </authorList>
    </citation>
    <scope>IDENTIFICATION</scope>
</reference>
<sequence length="335" mass="37932">YLGSFPVDDRCLDDQIEQLHTQLKALKCKKRRPVSIKFSIKGVKMYDEDETTLLMAHALRRVSLSTARPSDAQFAFVSHNPGSPDAQLYCHVFKARHARAAQFLNLVLCRCFQLSYLEKHPEEAQEDSVGSLPRRNPSLLNHGFPLSVSALVSFRRAPFRGLFPGTKPTSSPSLVRKKAIRNKVLRSGAYRSFTFTPLKQRSVQERLSASQKEDKTQKKRSRSLSLAETEEALTQAVWCWDGIADSSYALLAEDVLGSYLLCPHPKKPKCGSLIIRLPSGLITYLIGNTRKGKFLLEKCKTEFSSIAEMIEHYTEYQGELQCLLSCARVNHCYEW</sequence>
<dbReference type="Proteomes" id="UP000261660">
    <property type="component" value="Unplaced"/>
</dbReference>
<reference evidence="3" key="2">
    <citation type="submission" date="2025-09" db="UniProtKB">
        <authorList>
            <consortium name="Ensembl"/>
        </authorList>
    </citation>
    <scope>IDENTIFICATION</scope>
</reference>
<keyword evidence="4" id="KW-1185">Reference proteome</keyword>
<dbReference type="PANTHER" id="PTHR15832:SF3">
    <property type="entry name" value="SH2 DOMAIN-CONTAINING PROTEIN 5"/>
    <property type="match status" value="1"/>
</dbReference>
<dbReference type="PROSITE" id="PS01179">
    <property type="entry name" value="PID"/>
    <property type="match status" value="1"/>
</dbReference>
<dbReference type="STRING" id="56723.ENSLBEP00000008343"/>
<feature type="region of interest" description="Disordered" evidence="1">
    <location>
        <begin position="204"/>
        <end position="224"/>
    </location>
</feature>
<feature type="domain" description="PID" evidence="2">
    <location>
        <begin position="1"/>
        <end position="116"/>
    </location>
</feature>
<evidence type="ECO:0000313" key="4">
    <source>
        <dbReference type="Proteomes" id="UP000261660"/>
    </source>
</evidence>
<dbReference type="FunCoup" id="A0A3Q3ELK1">
    <property type="interactions" value="803"/>
</dbReference>
<dbReference type="AlphaFoldDB" id="A0A3Q3ELK1"/>
<dbReference type="CDD" id="cd00173">
    <property type="entry name" value="SH2"/>
    <property type="match status" value="1"/>
</dbReference>
<evidence type="ECO:0000259" key="2">
    <source>
        <dbReference type="PROSITE" id="PS01179"/>
    </source>
</evidence>
<accession>A0A3Q3ELK1</accession>
<dbReference type="InterPro" id="IPR006020">
    <property type="entry name" value="PTB/PI_dom"/>
</dbReference>
<dbReference type="InParanoid" id="A0A3Q3ELK1"/>
<dbReference type="Ensembl" id="ENSLBET00000008765.1">
    <property type="protein sequence ID" value="ENSLBEP00000008343.1"/>
    <property type="gene ID" value="ENSLBEG00000006417.1"/>
</dbReference>
<name>A0A3Q3ELK1_9LABR</name>
<evidence type="ECO:0000256" key="1">
    <source>
        <dbReference type="SAM" id="MobiDB-lite"/>
    </source>
</evidence>
<proteinExistence type="predicted"/>
<organism evidence="3 4">
    <name type="scientific">Labrus bergylta</name>
    <name type="common">ballan wrasse</name>
    <dbReference type="NCBI Taxonomy" id="56723"/>
    <lineage>
        <taxon>Eukaryota</taxon>
        <taxon>Metazoa</taxon>
        <taxon>Chordata</taxon>
        <taxon>Craniata</taxon>
        <taxon>Vertebrata</taxon>
        <taxon>Euteleostomi</taxon>
        <taxon>Actinopterygii</taxon>
        <taxon>Neopterygii</taxon>
        <taxon>Teleostei</taxon>
        <taxon>Neoteleostei</taxon>
        <taxon>Acanthomorphata</taxon>
        <taxon>Eupercaria</taxon>
        <taxon>Labriformes</taxon>
        <taxon>Labridae</taxon>
        <taxon>Labrus</taxon>
    </lineage>
</organism>
<dbReference type="SUPFAM" id="SSF50729">
    <property type="entry name" value="PH domain-like"/>
    <property type="match status" value="1"/>
</dbReference>
<dbReference type="InterPro" id="IPR011993">
    <property type="entry name" value="PH-like_dom_sf"/>
</dbReference>
<dbReference type="InterPro" id="IPR036860">
    <property type="entry name" value="SH2_dom_sf"/>
</dbReference>
<dbReference type="GeneTree" id="ENSGT00940000155314"/>
<protein>
    <submittedName>
        <fullName evidence="3">SH2 domain containing 5</fullName>
    </submittedName>
</protein>
<dbReference type="Gene3D" id="2.30.29.30">
    <property type="entry name" value="Pleckstrin-homology domain (PH domain)/Phosphotyrosine-binding domain (PTB)"/>
    <property type="match status" value="1"/>
</dbReference>
<dbReference type="Pfam" id="PF00640">
    <property type="entry name" value="PID"/>
    <property type="match status" value="1"/>
</dbReference>
<dbReference type="GO" id="GO:0014069">
    <property type="term" value="C:postsynaptic density"/>
    <property type="evidence" value="ECO:0007669"/>
    <property type="project" value="TreeGrafter"/>
</dbReference>
<dbReference type="SUPFAM" id="SSF55550">
    <property type="entry name" value="SH2 domain"/>
    <property type="match status" value="1"/>
</dbReference>
<dbReference type="Gene3D" id="3.30.505.10">
    <property type="entry name" value="SH2 domain"/>
    <property type="match status" value="1"/>
</dbReference>